<evidence type="ECO:0000259" key="3">
    <source>
        <dbReference type="PROSITE" id="PS50097"/>
    </source>
</evidence>
<dbReference type="SMART" id="SM00225">
    <property type="entry name" value="BTB"/>
    <property type="match status" value="1"/>
</dbReference>
<evidence type="ECO:0000256" key="2">
    <source>
        <dbReference type="ARBA" id="ARBA00022490"/>
    </source>
</evidence>
<keyword evidence="2" id="KW-0963">Cytoplasm</keyword>
<proteinExistence type="predicted"/>
<dbReference type="InterPro" id="IPR011333">
    <property type="entry name" value="SKP1/BTB/POZ_sf"/>
</dbReference>
<organism evidence="4 5">
    <name type="scientific">Porites lobata</name>
    <dbReference type="NCBI Taxonomy" id="104759"/>
    <lineage>
        <taxon>Eukaryota</taxon>
        <taxon>Metazoa</taxon>
        <taxon>Cnidaria</taxon>
        <taxon>Anthozoa</taxon>
        <taxon>Hexacorallia</taxon>
        <taxon>Scleractinia</taxon>
        <taxon>Fungiina</taxon>
        <taxon>Poritidae</taxon>
        <taxon>Porites</taxon>
    </lineage>
</organism>
<feature type="domain" description="BTB" evidence="3">
    <location>
        <begin position="23"/>
        <end position="98"/>
    </location>
</feature>
<comment type="caution">
    <text evidence="4">The sequence shown here is derived from an EMBL/GenBank/DDBJ whole genome shotgun (WGS) entry which is preliminary data.</text>
</comment>
<dbReference type="EMBL" id="CALNXK010000087">
    <property type="protein sequence ID" value="CAH3149775.1"/>
    <property type="molecule type" value="Genomic_DNA"/>
</dbReference>
<dbReference type="PANTHER" id="PTHR45774">
    <property type="entry name" value="BTB/POZ DOMAIN-CONTAINING"/>
    <property type="match status" value="1"/>
</dbReference>
<dbReference type="InterPro" id="IPR000210">
    <property type="entry name" value="BTB/POZ_dom"/>
</dbReference>
<protein>
    <recommendedName>
        <fullName evidence="3">BTB domain-containing protein</fullName>
    </recommendedName>
</protein>
<dbReference type="SMART" id="SM00875">
    <property type="entry name" value="BACK"/>
    <property type="match status" value="1"/>
</dbReference>
<dbReference type="PROSITE" id="PS50097">
    <property type="entry name" value="BTB"/>
    <property type="match status" value="1"/>
</dbReference>
<reference evidence="4 5" key="1">
    <citation type="submission" date="2022-05" db="EMBL/GenBank/DDBJ databases">
        <authorList>
            <consortium name="Genoscope - CEA"/>
            <person name="William W."/>
        </authorList>
    </citation>
    <scope>NUCLEOTIDE SEQUENCE [LARGE SCALE GENOMIC DNA]</scope>
</reference>
<dbReference type="Gene3D" id="3.30.710.10">
    <property type="entry name" value="Potassium Channel Kv1.1, Chain A"/>
    <property type="match status" value="1"/>
</dbReference>
<name>A0ABN8PS42_9CNID</name>
<accession>A0ABN8PS42</accession>
<evidence type="ECO:0000256" key="1">
    <source>
        <dbReference type="ARBA" id="ARBA00004496"/>
    </source>
</evidence>
<dbReference type="InterPro" id="IPR011705">
    <property type="entry name" value="BACK"/>
</dbReference>
<dbReference type="Pfam" id="PF07707">
    <property type="entry name" value="BACK"/>
    <property type="match status" value="1"/>
</dbReference>
<keyword evidence="5" id="KW-1185">Reference proteome</keyword>
<dbReference type="Proteomes" id="UP001159405">
    <property type="component" value="Unassembled WGS sequence"/>
</dbReference>
<gene>
    <name evidence="4" type="ORF">PLOB_00047477</name>
</gene>
<dbReference type="PANTHER" id="PTHR45774:SF3">
    <property type="entry name" value="BTB (POZ) DOMAIN-CONTAINING 2B-RELATED"/>
    <property type="match status" value="1"/>
</dbReference>
<dbReference type="InterPro" id="IPR012983">
    <property type="entry name" value="PHR"/>
</dbReference>
<dbReference type="SUPFAM" id="SSF54695">
    <property type="entry name" value="POZ domain"/>
    <property type="match status" value="1"/>
</dbReference>
<dbReference type="InterPro" id="IPR038648">
    <property type="entry name" value="PHR_sf"/>
</dbReference>
<evidence type="ECO:0000313" key="4">
    <source>
        <dbReference type="EMBL" id="CAH3149775.1"/>
    </source>
</evidence>
<evidence type="ECO:0000313" key="5">
    <source>
        <dbReference type="Proteomes" id="UP001159405"/>
    </source>
</evidence>
<sequence length="450" mass="50913">MKFEKYKTMREKIKVMLNNHRCSDVKFLVRESVDDVSGRKKVLPAHRFVLAIGSPVFEAMFYGDLAETKDTIELPDCDYGSLLELFRFMYSDEVNLSGSNVMGVLYLAKKYVVSSLSDECTEYLKENLDSSNVLSILSCAQTYEEKSLEEQCWKVIDEQTEAVVKSDDFVAIQRTLLEALVKRDTLNIAEVELFKGLMRWATKKLEKEGTLRADGQEIREILGEGILKAIRFPAMERENFAAVVLDTKILTYDEVNAIIKHQLNLIQSSLLNFPVFKRSGPSHSQNPESCCRFTRSSMKFGWNNSESDKSCLGISVDRDIIFHGVKLFGSRDDTYSVSLSLIKDLSGKVIASVDGVFSSPSCATGASDYNFVVTFKEPTLLRKDDEYELECRISGPQSWYGTEGHQTICCHGVTFFLKNTRVSYSSLRTTTKQGQIKEFIYSLIPSKNNS</sequence>
<dbReference type="Gene3D" id="1.25.40.420">
    <property type="match status" value="1"/>
</dbReference>
<dbReference type="Pfam" id="PF00651">
    <property type="entry name" value="BTB"/>
    <property type="match status" value="1"/>
</dbReference>
<dbReference type="Pfam" id="PF08005">
    <property type="entry name" value="PHR"/>
    <property type="match status" value="1"/>
</dbReference>
<comment type="subcellular location">
    <subcellularLocation>
        <location evidence="1">Cytoplasm</location>
    </subcellularLocation>
</comment>
<dbReference type="Gene3D" id="2.60.120.820">
    <property type="entry name" value="PHR domain"/>
    <property type="match status" value="1"/>
</dbReference>